<evidence type="ECO:0000256" key="8">
    <source>
        <dbReference type="ARBA" id="ARBA00023204"/>
    </source>
</evidence>
<dbReference type="EMBL" id="JACGCM010001150">
    <property type="protein sequence ID" value="KAF6160878.1"/>
    <property type="molecule type" value="Genomic_DNA"/>
</dbReference>
<dbReference type="SUPFAM" id="SSF52540">
    <property type="entry name" value="P-loop containing nucleoside triphosphate hydrolases"/>
    <property type="match status" value="1"/>
</dbReference>
<reference evidence="15 16" key="1">
    <citation type="journal article" date="2020" name="IScience">
        <title>Genome Sequencing of the Endangered Kingdonia uniflora (Circaeasteraceae, Ranunculales) Reveals Potential Mechanisms of Evolutionary Specialization.</title>
        <authorList>
            <person name="Sun Y."/>
            <person name="Deng T."/>
            <person name="Zhang A."/>
            <person name="Moore M.J."/>
            <person name="Landis J.B."/>
            <person name="Lin N."/>
            <person name="Zhang H."/>
            <person name="Zhang X."/>
            <person name="Huang J."/>
            <person name="Zhang X."/>
            <person name="Sun H."/>
            <person name="Wang H."/>
        </authorList>
    </citation>
    <scope>NUCLEOTIDE SEQUENCE [LARGE SCALE GENOMIC DNA]</scope>
    <source>
        <strain evidence="15">TB1705</strain>
        <tissue evidence="15">Leaf</tissue>
    </source>
</reference>
<protein>
    <recommendedName>
        <fullName evidence="11">DNA mismatch repair protein MSH2</fullName>
    </recommendedName>
    <alternativeName>
        <fullName evidence="3">DNA mismatch repair protein Msh2</fullName>
    </alternativeName>
    <alternativeName>
        <fullName evidence="10">MutS protein homolog 2</fullName>
    </alternativeName>
</protein>
<keyword evidence="7 12" id="KW-0238">DNA-binding</keyword>
<dbReference type="GO" id="GO:0051053">
    <property type="term" value="P:negative regulation of DNA metabolic process"/>
    <property type="evidence" value="ECO:0007669"/>
    <property type="project" value="UniProtKB-ARBA"/>
</dbReference>
<keyword evidence="9" id="KW-0539">Nucleus</keyword>
<proteinExistence type="inferred from homology"/>
<dbReference type="InterPro" id="IPR007861">
    <property type="entry name" value="DNA_mismatch_repair_MutS_clamp"/>
</dbReference>
<dbReference type="InterPro" id="IPR016151">
    <property type="entry name" value="DNA_mismatch_repair_MutS_N"/>
</dbReference>
<feature type="coiled-coil region" evidence="13">
    <location>
        <begin position="370"/>
        <end position="397"/>
    </location>
</feature>
<dbReference type="GO" id="GO:0030983">
    <property type="term" value="F:mismatched DNA binding"/>
    <property type="evidence" value="ECO:0007669"/>
    <property type="project" value="InterPro"/>
</dbReference>
<dbReference type="FunFam" id="3.40.50.300:FF:000925">
    <property type="entry name" value="DNA mismatch repair protein MSH2"/>
    <property type="match status" value="1"/>
</dbReference>
<dbReference type="SMART" id="SM00533">
    <property type="entry name" value="MUTSd"/>
    <property type="match status" value="1"/>
</dbReference>
<dbReference type="InterPro" id="IPR007695">
    <property type="entry name" value="DNA_mismatch_repair_MutS-lik_N"/>
</dbReference>
<sequence length="942" mass="106091">MAINIQDQNKLPELKLDAKQAQGFISFFKTLPHDSRAIRLFDRRDYYTAHGENATFIARTYYYTTTALRQLGNGYDAISSVSVSKNMFETIARDILLERADHTLEVYEGSGSNWRLTKHGSPGNLGSFEDILFANNEMQDSPVIVSLFPNFRDNECTLGFSFVDVTKRVVGLTEFLDDSQFTNVESALVSLGCKECLLPIESGKPSEIKSLHDALLRCGVLVTERKKNEFRSRDLVQDLSRLVKGSIEPVRDLVSGFEYASGALGALLSYAELLTDESNYGNYTIQRHNLGNYMRLDSAAMRALNVLESKTDANKNFSLFGLMNRTCTAGMGKRLLNRWLKQPLLDVNEINFRLDLVQSFVEDTALRQDLRQHLKRISDIQRLMHNLEKRRASLQHIVKLYQSSIRLPYIKSALERYEGEFATLIKERYLDPLEYWTDKEHLSKFIGLVEASVDLEQLENGEYMISSSYDATLSALKDDRDAVEQQIHTLHKQTANDLDLPIDKALKLDKGTQYGHVFRITKKEEPKIRKKLTTHFIVLETRKDGVKFTNQKLKKLGDQYQKLLEEYTSCQKELVARVVQTAATFSEVFESLAGILSELDVLLSFADLATSCPTPYSRPEITPSDEGDIVLEGSRHPCVEAQDGVNFISNDCILVRRKSWFQIITGPNMGGKSTFIRQVGMNVLMAQVGCFVPCDKASISVRDCIFARVGAGDCQLRGVSTFMQEMLETASILKGATDKSLIIIDELGRGTSTYDGFGLAWAICEHLVEIIRAPTLFATHFHELTALAHKKGDTESFAGPVHGVTNYHVSAHIDSSSRKLTMLYKVEPGACDQSFGIHVAEFANFPECVVKLAREKAAELEDFSSVSVISDDNEKKVGSKCKRVSDLDDISRGVARAHQFLQEFSSLPVDQMELKQTLQQVKKLKRDLEKDAVGCQWLQQFL</sequence>
<keyword evidence="6" id="KW-0067">ATP-binding</keyword>
<keyword evidence="5 12" id="KW-0227">DNA damage</keyword>
<keyword evidence="4 12" id="KW-0547">Nucleotide-binding</keyword>
<dbReference type="Pfam" id="PF05192">
    <property type="entry name" value="MutS_III"/>
    <property type="match status" value="1"/>
</dbReference>
<evidence type="ECO:0000313" key="16">
    <source>
        <dbReference type="Proteomes" id="UP000541444"/>
    </source>
</evidence>
<dbReference type="InterPro" id="IPR036678">
    <property type="entry name" value="MutS_con_dom_sf"/>
</dbReference>
<dbReference type="InterPro" id="IPR027417">
    <property type="entry name" value="P-loop_NTPase"/>
</dbReference>
<dbReference type="Pfam" id="PF00488">
    <property type="entry name" value="MutS_V"/>
    <property type="match status" value="1"/>
</dbReference>
<evidence type="ECO:0000256" key="1">
    <source>
        <dbReference type="ARBA" id="ARBA00004123"/>
    </source>
</evidence>
<comment type="subcellular location">
    <subcellularLocation>
        <location evidence="1">Nucleus</location>
    </subcellularLocation>
</comment>
<dbReference type="InterPro" id="IPR032642">
    <property type="entry name" value="Msh2_ATP-bd"/>
</dbReference>
<feature type="domain" description="DNA mismatch repair proteins mutS family" evidence="14">
    <location>
        <begin position="740"/>
        <end position="756"/>
    </location>
</feature>
<evidence type="ECO:0000313" key="15">
    <source>
        <dbReference type="EMBL" id="KAF6160878.1"/>
    </source>
</evidence>
<dbReference type="CDD" id="cd03285">
    <property type="entry name" value="ABC_MSH2_euk"/>
    <property type="match status" value="1"/>
</dbReference>
<keyword evidence="8 12" id="KW-0234">DNA repair</keyword>
<evidence type="ECO:0000256" key="7">
    <source>
        <dbReference type="ARBA" id="ARBA00023125"/>
    </source>
</evidence>
<dbReference type="InterPro" id="IPR011184">
    <property type="entry name" value="DNA_mismatch_repair_Msh2"/>
</dbReference>
<evidence type="ECO:0000256" key="12">
    <source>
        <dbReference type="RuleBase" id="RU003756"/>
    </source>
</evidence>
<dbReference type="InterPro" id="IPR045076">
    <property type="entry name" value="MutS"/>
</dbReference>
<name>A0A7J7N1S3_9MAGN</name>
<dbReference type="FunFam" id="1.10.1420.10:FF:000021">
    <property type="entry name" value="DNA mismatch repair protein MSH2"/>
    <property type="match status" value="1"/>
</dbReference>
<dbReference type="PROSITE" id="PS00486">
    <property type="entry name" value="DNA_MISMATCH_REPAIR_2"/>
    <property type="match status" value="1"/>
</dbReference>
<dbReference type="Pfam" id="PF05188">
    <property type="entry name" value="MutS_II"/>
    <property type="match status" value="1"/>
</dbReference>
<dbReference type="PANTHER" id="PTHR11361">
    <property type="entry name" value="DNA MISMATCH REPAIR PROTEIN MUTS FAMILY MEMBER"/>
    <property type="match status" value="1"/>
</dbReference>
<dbReference type="FunFam" id="3.40.1170.10:FF:000003">
    <property type="entry name" value="DNA mismatch repair protein"/>
    <property type="match status" value="1"/>
</dbReference>
<keyword evidence="16" id="KW-1185">Reference proteome</keyword>
<evidence type="ECO:0000256" key="9">
    <source>
        <dbReference type="ARBA" id="ARBA00023242"/>
    </source>
</evidence>
<dbReference type="SMART" id="SM00534">
    <property type="entry name" value="MUTSac"/>
    <property type="match status" value="1"/>
</dbReference>
<dbReference type="NCBIfam" id="NF003810">
    <property type="entry name" value="PRK05399.1"/>
    <property type="match status" value="1"/>
</dbReference>
<evidence type="ECO:0000256" key="3">
    <source>
        <dbReference type="ARBA" id="ARBA00019549"/>
    </source>
</evidence>
<dbReference type="Gene3D" id="1.10.1420.10">
    <property type="match status" value="2"/>
</dbReference>
<dbReference type="GO" id="GO:0032301">
    <property type="term" value="C:MutSalpha complex"/>
    <property type="evidence" value="ECO:0007669"/>
    <property type="project" value="TreeGrafter"/>
</dbReference>
<evidence type="ECO:0000256" key="4">
    <source>
        <dbReference type="ARBA" id="ARBA00022741"/>
    </source>
</evidence>
<dbReference type="PIRSF" id="PIRSF005813">
    <property type="entry name" value="MSH2"/>
    <property type="match status" value="1"/>
</dbReference>
<dbReference type="AlphaFoldDB" id="A0A7J7N1S3"/>
<organism evidence="15 16">
    <name type="scientific">Kingdonia uniflora</name>
    <dbReference type="NCBI Taxonomy" id="39325"/>
    <lineage>
        <taxon>Eukaryota</taxon>
        <taxon>Viridiplantae</taxon>
        <taxon>Streptophyta</taxon>
        <taxon>Embryophyta</taxon>
        <taxon>Tracheophyta</taxon>
        <taxon>Spermatophyta</taxon>
        <taxon>Magnoliopsida</taxon>
        <taxon>Ranunculales</taxon>
        <taxon>Circaeasteraceae</taxon>
        <taxon>Kingdonia</taxon>
    </lineage>
</organism>
<dbReference type="InterPro" id="IPR000432">
    <property type="entry name" value="DNA_mismatch_repair_MutS_C"/>
</dbReference>
<dbReference type="InterPro" id="IPR007860">
    <property type="entry name" value="DNA_mmatch_repair_MutS_con_dom"/>
</dbReference>
<dbReference type="InterPro" id="IPR036187">
    <property type="entry name" value="DNA_mismatch_repair_MutS_sf"/>
</dbReference>
<evidence type="ECO:0000256" key="11">
    <source>
        <dbReference type="ARBA" id="ARBA00073545"/>
    </source>
</evidence>
<evidence type="ECO:0000256" key="2">
    <source>
        <dbReference type="ARBA" id="ARBA00006271"/>
    </source>
</evidence>
<feature type="coiled-coil region" evidence="13">
    <location>
        <begin position="546"/>
        <end position="573"/>
    </location>
</feature>
<comment type="caution">
    <text evidence="15">The sequence shown here is derived from an EMBL/GenBank/DDBJ whole genome shotgun (WGS) entry which is preliminary data.</text>
</comment>
<dbReference type="FunFam" id="3.30.420.110:FF:000002">
    <property type="entry name" value="DNA mismatch repair protein"/>
    <property type="match status" value="1"/>
</dbReference>
<comment type="function">
    <text evidence="12">Component of the post-replicative DNA mismatch repair system (MMR).</text>
</comment>
<dbReference type="PANTHER" id="PTHR11361:SF35">
    <property type="entry name" value="DNA MISMATCH REPAIR PROTEIN MSH2"/>
    <property type="match status" value="1"/>
</dbReference>
<dbReference type="GO" id="GO:0006298">
    <property type="term" value="P:mismatch repair"/>
    <property type="evidence" value="ECO:0007669"/>
    <property type="project" value="InterPro"/>
</dbReference>
<dbReference type="InterPro" id="IPR007696">
    <property type="entry name" value="DNA_mismatch_repair_MutS_core"/>
</dbReference>
<evidence type="ECO:0000256" key="6">
    <source>
        <dbReference type="ARBA" id="ARBA00022840"/>
    </source>
</evidence>
<dbReference type="Gene3D" id="3.40.1170.10">
    <property type="entry name" value="DNA repair protein MutS, domain I"/>
    <property type="match status" value="1"/>
</dbReference>
<dbReference type="GO" id="GO:0140664">
    <property type="term" value="F:ATP-dependent DNA damage sensor activity"/>
    <property type="evidence" value="ECO:0007669"/>
    <property type="project" value="InterPro"/>
</dbReference>
<accession>A0A7J7N1S3</accession>
<evidence type="ECO:0000256" key="10">
    <source>
        <dbReference type="ARBA" id="ARBA00029795"/>
    </source>
</evidence>
<evidence type="ECO:0000256" key="13">
    <source>
        <dbReference type="SAM" id="Coils"/>
    </source>
</evidence>
<dbReference type="GO" id="GO:0006312">
    <property type="term" value="P:mitotic recombination"/>
    <property type="evidence" value="ECO:0007669"/>
    <property type="project" value="TreeGrafter"/>
</dbReference>
<dbReference type="Pfam" id="PF05190">
    <property type="entry name" value="MutS_IV"/>
    <property type="match status" value="1"/>
</dbReference>
<dbReference type="FunFam" id="1.10.1420.10:FF:000003">
    <property type="entry name" value="DNA mismatch repair protein"/>
    <property type="match status" value="1"/>
</dbReference>
<dbReference type="Pfam" id="PF01624">
    <property type="entry name" value="MutS_I"/>
    <property type="match status" value="1"/>
</dbReference>
<dbReference type="Gene3D" id="3.40.50.300">
    <property type="entry name" value="P-loop containing nucleotide triphosphate hydrolases"/>
    <property type="match status" value="1"/>
</dbReference>
<comment type="similarity">
    <text evidence="2 12">Belongs to the DNA mismatch repair MutS family.</text>
</comment>
<dbReference type="GO" id="GO:0005524">
    <property type="term" value="F:ATP binding"/>
    <property type="evidence" value="ECO:0007669"/>
    <property type="project" value="UniProtKB-KW"/>
</dbReference>
<gene>
    <name evidence="15" type="ORF">GIB67_041932</name>
</gene>
<dbReference type="SUPFAM" id="SSF48334">
    <property type="entry name" value="DNA repair protein MutS, domain III"/>
    <property type="match status" value="1"/>
</dbReference>
<evidence type="ECO:0000259" key="14">
    <source>
        <dbReference type="PROSITE" id="PS00486"/>
    </source>
</evidence>
<dbReference type="OrthoDB" id="295033at2759"/>
<evidence type="ECO:0000256" key="5">
    <source>
        <dbReference type="ARBA" id="ARBA00022763"/>
    </source>
</evidence>
<dbReference type="Proteomes" id="UP000541444">
    <property type="component" value="Unassembled WGS sequence"/>
</dbReference>
<dbReference type="Gene3D" id="3.30.420.110">
    <property type="entry name" value="MutS, connector domain"/>
    <property type="match status" value="1"/>
</dbReference>
<keyword evidence="13" id="KW-0175">Coiled coil</keyword>